<evidence type="ECO:0000313" key="9">
    <source>
        <dbReference type="EMBL" id="SCG38633.1"/>
    </source>
</evidence>
<protein>
    <submittedName>
        <fullName evidence="9">Glycosyl hydrolases family 43</fullName>
    </submittedName>
</protein>
<evidence type="ECO:0000256" key="5">
    <source>
        <dbReference type="PIRSR" id="PIRSR606710-1"/>
    </source>
</evidence>
<feature type="signal peptide" evidence="8">
    <location>
        <begin position="1"/>
        <end position="29"/>
    </location>
</feature>
<keyword evidence="10" id="KW-1185">Reference proteome</keyword>
<proteinExistence type="inferred from homology"/>
<feature type="active site" description="Proton acceptor" evidence="5">
    <location>
        <position position="44"/>
    </location>
</feature>
<accession>A0A1C5GY53</accession>
<gene>
    <name evidence="9" type="ORF">GA0070623_0462</name>
</gene>
<evidence type="ECO:0000256" key="2">
    <source>
        <dbReference type="ARBA" id="ARBA00009865"/>
    </source>
</evidence>
<evidence type="ECO:0000256" key="7">
    <source>
        <dbReference type="RuleBase" id="RU361187"/>
    </source>
</evidence>
<keyword evidence="8" id="KW-0732">Signal</keyword>
<dbReference type="EMBL" id="LT607752">
    <property type="protein sequence ID" value="SCG38633.1"/>
    <property type="molecule type" value="Genomic_DNA"/>
</dbReference>
<dbReference type="PROSITE" id="PS00430">
    <property type="entry name" value="TONB_DEPENDENT_REC_1"/>
    <property type="match status" value="1"/>
</dbReference>
<evidence type="ECO:0000256" key="3">
    <source>
        <dbReference type="ARBA" id="ARBA00022801"/>
    </source>
</evidence>
<dbReference type="GO" id="GO:0004553">
    <property type="term" value="F:hydrolase activity, hydrolyzing O-glycosyl compounds"/>
    <property type="evidence" value="ECO:0007669"/>
    <property type="project" value="InterPro"/>
</dbReference>
<evidence type="ECO:0000256" key="4">
    <source>
        <dbReference type="ARBA" id="ARBA00023295"/>
    </source>
</evidence>
<evidence type="ECO:0000256" key="1">
    <source>
        <dbReference type="ARBA" id="ARBA00004834"/>
    </source>
</evidence>
<dbReference type="PROSITE" id="PS51318">
    <property type="entry name" value="TAT"/>
    <property type="match status" value="1"/>
</dbReference>
<name>A0A1C5GY53_9ACTN</name>
<dbReference type="PANTHER" id="PTHR43301">
    <property type="entry name" value="ARABINAN ENDO-1,5-ALPHA-L-ARABINOSIDASE"/>
    <property type="match status" value="1"/>
</dbReference>
<dbReference type="AlphaFoldDB" id="A0A1C5GY53"/>
<dbReference type="InterPro" id="IPR006311">
    <property type="entry name" value="TAT_signal"/>
</dbReference>
<dbReference type="Pfam" id="PF04616">
    <property type="entry name" value="Glyco_hydro_43"/>
    <property type="match status" value="1"/>
</dbReference>
<dbReference type="InterPro" id="IPR010916">
    <property type="entry name" value="TonB_box_CS"/>
</dbReference>
<reference evidence="10" key="1">
    <citation type="submission" date="2016-06" db="EMBL/GenBank/DDBJ databases">
        <authorList>
            <person name="Varghese N."/>
            <person name="Submissions Spin"/>
        </authorList>
    </citation>
    <scope>NUCLEOTIDE SEQUENCE [LARGE SCALE GENOMIC DNA]</scope>
    <source>
        <strain evidence="10">DSM 44983</strain>
    </source>
</reference>
<sequence>MHPRRTWLPALTAVVVALVAGTAAAPAAAATPQPVYAPSGGIADPGVVRHNNTFVVFATGTRAPAHRGETASGPWTALDTTLGSVPDWAENGAVWAPDAVRTATGWVLYYSLPAKGKNGQRCIGAATSDTVDGPYAPVGAAPLICPGGAHGADDVVAGRPVAAAGVIDPSPFEDADGKRFVLYKTQQTPSSIRMLRLDDTGTRWVGNASGELVRNSGIIENPVLRQRGSTYVLFASRYGYDNCSYATVYLTSTDRWNFQGKTEHPLLTTAGTGICGPGGADLVPALVDDEQRLFLHGWVCAGTTPCRQRADGSLPADARRALYAAIFRWDGATPRVGALL</sequence>
<dbReference type="OrthoDB" id="9801455at2"/>
<evidence type="ECO:0000256" key="8">
    <source>
        <dbReference type="SAM" id="SignalP"/>
    </source>
</evidence>
<feature type="site" description="Important for catalytic activity, responsible for pKa modulation of the active site Glu and correct orientation of both the proton donor and substrate" evidence="6">
    <location>
        <position position="168"/>
    </location>
</feature>
<organism evidence="9 10">
    <name type="scientific">Micromonospora rifamycinica</name>
    <dbReference type="NCBI Taxonomy" id="291594"/>
    <lineage>
        <taxon>Bacteria</taxon>
        <taxon>Bacillati</taxon>
        <taxon>Actinomycetota</taxon>
        <taxon>Actinomycetes</taxon>
        <taxon>Micromonosporales</taxon>
        <taxon>Micromonosporaceae</taxon>
        <taxon>Micromonospora</taxon>
    </lineage>
</organism>
<dbReference type="InterPro" id="IPR023296">
    <property type="entry name" value="Glyco_hydro_beta-prop_sf"/>
</dbReference>
<dbReference type="InterPro" id="IPR050727">
    <property type="entry name" value="GH43_arabinanases"/>
</dbReference>
<feature type="active site" description="Proton donor" evidence="5">
    <location>
        <position position="220"/>
    </location>
</feature>
<dbReference type="SUPFAM" id="SSF75005">
    <property type="entry name" value="Arabinanase/levansucrase/invertase"/>
    <property type="match status" value="1"/>
</dbReference>
<dbReference type="Proteomes" id="UP000198226">
    <property type="component" value="Chromosome I"/>
</dbReference>
<keyword evidence="3 7" id="KW-0378">Hydrolase</keyword>
<dbReference type="PANTHER" id="PTHR43301:SF3">
    <property type="entry name" value="ARABINAN ENDO-1,5-ALPHA-L-ARABINOSIDASE A-RELATED"/>
    <property type="match status" value="1"/>
</dbReference>
<dbReference type="RefSeq" id="WP_084261195.1">
    <property type="nucleotide sequence ID" value="NZ_LRMV01000034.1"/>
</dbReference>
<dbReference type="InterPro" id="IPR006710">
    <property type="entry name" value="Glyco_hydro_43"/>
</dbReference>
<evidence type="ECO:0000313" key="10">
    <source>
        <dbReference type="Proteomes" id="UP000198226"/>
    </source>
</evidence>
<dbReference type="CDD" id="cd08999">
    <property type="entry name" value="GH43_ABN-like"/>
    <property type="match status" value="1"/>
</dbReference>
<dbReference type="Gene3D" id="2.115.10.20">
    <property type="entry name" value="Glycosyl hydrolase domain, family 43"/>
    <property type="match status" value="1"/>
</dbReference>
<comment type="similarity">
    <text evidence="2 7">Belongs to the glycosyl hydrolase 43 family.</text>
</comment>
<feature type="chain" id="PRO_5008717115" evidence="8">
    <location>
        <begin position="30"/>
        <end position="340"/>
    </location>
</feature>
<dbReference type="GO" id="GO:0005975">
    <property type="term" value="P:carbohydrate metabolic process"/>
    <property type="evidence" value="ECO:0007669"/>
    <property type="project" value="InterPro"/>
</dbReference>
<evidence type="ECO:0000256" key="6">
    <source>
        <dbReference type="PIRSR" id="PIRSR606710-2"/>
    </source>
</evidence>
<keyword evidence="4 7" id="KW-0326">Glycosidase</keyword>
<comment type="pathway">
    <text evidence="1">Glycan metabolism; L-arabinan degradation.</text>
</comment>